<evidence type="ECO:0000259" key="4">
    <source>
        <dbReference type="PROSITE" id="PS51379"/>
    </source>
</evidence>
<evidence type="ECO:0000313" key="5">
    <source>
        <dbReference type="EMBL" id="EQA44385.1"/>
    </source>
</evidence>
<dbReference type="STRING" id="1049789.LEP1GSC050_3135"/>
<dbReference type="EMBL" id="AHMO02000008">
    <property type="protein sequence ID" value="EQA44385.1"/>
    <property type="molecule type" value="Genomic_DNA"/>
</dbReference>
<dbReference type="GO" id="GO:0051536">
    <property type="term" value="F:iron-sulfur cluster binding"/>
    <property type="evidence" value="ECO:0007669"/>
    <property type="project" value="UniProtKB-KW"/>
</dbReference>
<evidence type="ECO:0000313" key="6">
    <source>
        <dbReference type="Proteomes" id="UP000015454"/>
    </source>
</evidence>
<organism evidence="5 6">
    <name type="scientific">Leptospira broomii serovar Hurstbridge str. 5399</name>
    <dbReference type="NCBI Taxonomy" id="1049789"/>
    <lineage>
        <taxon>Bacteria</taxon>
        <taxon>Pseudomonadati</taxon>
        <taxon>Spirochaetota</taxon>
        <taxon>Spirochaetia</taxon>
        <taxon>Leptospirales</taxon>
        <taxon>Leptospiraceae</taxon>
        <taxon>Leptospira</taxon>
    </lineage>
</organism>
<dbReference type="AlphaFoldDB" id="T0EZP5"/>
<dbReference type="InterPro" id="IPR017896">
    <property type="entry name" value="4Fe4S_Fe-S-bd"/>
</dbReference>
<dbReference type="PROSITE" id="PS00198">
    <property type="entry name" value="4FE4S_FER_1"/>
    <property type="match status" value="1"/>
</dbReference>
<comment type="caution">
    <text evidence="5">The sequence shown here is derived from an EMBL/GenBank/DDBJ whole genome shotgun (WGS) entry which is preliminary data.</text>
</comment>
<accession>T0EZP5</accession>
<keyword evidence="6" id="KW-1185">Reference proteome</keyword>
<gene>
    <name evidence="5" type="ORF">LEP1GSC050_3135</name>
</gene>
<protein>
    <submittedName>
        <fullName evidence="5">4Fe-4S binding domain protein</fullName>
    </submittedName>
</protein>
<dbReference type="Gene3D" id="3.30.70.20">
    <property type="match status" value="1"/>
</dbReference>
<evidence type="ECO:0000256" key="1">
    <source>
        <dbReference type="ARBA" id="ARBA00022723"/>
    </source>
</evidence>
<evidence type="ECO:0000256" key="3">
    <source>
        <dbReference type="ARBA" id="ARBA00023014"/>
    </source>
</evidence>
<dbReference type="Pfam" id="PF00037">
    <property type="entry name" value="Fer4"/>
    <property type="match status" value="1"/>
</dbReference>
<feature type="domain" description="4Fe-4S ferredoxin-type" evidence="4">
    <location>
        <begin position="10"/>
        <end position="39"/>
    </location>
</feature>
<name>T0EZP5_9LEPT</name>
<reference evidence="5" key="1">
    <citation type="submission" date="2013-05" db="EMBL/GenBank/DDBJ databases">
        <authorList>
            <person name="Harkins D.M."/>
            <person name="Durkin A.S."/>
            <person name="Brinkac L.M."/>
            <person name="Haft D.H."/>
            <person name="Selengut J.D."/>
            <person name="Sanka R."/>
            <person name="DePew J."/>
            <person name="Purushe J."/>
            <person name="Hartskeerl R.A."/>
            <person name="Ahmed A."/>
            <person name="van der Linden H."/>
            <person name="Goris M.G.A."/>
            <person name="Vinetz J.M."/>
            <person name="Sutton G.G."/>
            <person name="Nierman W.C."/>
            <person name="Fouts D.E."/>
        </authorList>
    </citation>
    <scope>NUCLEOTIDE SEQUENCE [LARGE SCALE GENOMIC DNA]</scope>
    <source>
        <strain evidence="5">5399</strain>
    </source>
</reference>
<proteinExistence type="predicted"/>
<keyword evidence="2" id="KW-0408">Iron</keyword>
<dbReference type="Proteomes" id="UP000015454">
    <property type="component" value="Unassembled WGS sequence"/>
</dbReference>
<keyword evidence="1" id="KW-0479">Metal-binding</keyword>
<evidence type="ECO:0000256" key="2">
    <source>
        <dbReference type="ARBA" id="ARBA00023004"/>
    </source>
</evidence>
<dbReference type="GO" id="GO:0046872">
    <property type="term" value="F:metal ion binding"/>
    <property type="evidence" value="ECO:0007669"/>
    <property type="project" value="UniProtKB-KW"/>
</dbReference>
<sequence length="41" mass="4499">MKTFFHGPNKAYVVRPEDCHACGLCVAACPEKAVRLIPLRG</sequence>
<dbReference type="PROSITE" id="PS51379">
    <property type="entry name" value="4FE4S_FER_2"/>
    <property type="match status" value="1"/>
</dbReference>
<dbReference type="SUPFAM" id="SSF54862">
    <property type="entry name" value="4Fe-4S ferredoxins"/>
    <property type="match status" value="1"/>
</dbReference>
<dbReference type="InterPro" id="IPR017900">
    <property type="entry name" value="4Fe4S_Fe_S_CS"/>
</dbReference>
<keyword evidence="3" id="KW-0411">Iron-sulfur</keyword>